<reference evidence="4 5" key="1">
    <citation type="submission" date="2017-02" db="EMBL/GenBank/DDBJ databases">
        <authorList>
            <person name="Peterson S.W."/>
        </authorList>
    </citation>
    <scope>NUCLEOTIDE SEQUENCE [LARGE SCALE GENOMIC DNA]</scope>
    <source>
        <strain evidence="4 5">DSM 25262</strain>
    </source>
</reference>
<keyword evidence="5" id="KW-1185">Reference proteome</keyword>
<dbReference type="InterPro" id="IPR012373">
    <property type="entry name" value="Ferrdict_sens_TM"/>
</dbReference>
<dbReference type="Pfam" id="PF16344">
    <property type="entry name" value="FecR_C"/>
    <property type="match status" value="1"/>
</dbReference>
<proteinExistence type="predicted"/>
<dbReference type="Gene3D" id="3.55.50.30">
    <property type="match status" value="1"/>
</dbReference>
<dbReference type="PIRSF" id="PIRSF018266">
    <property type="entry name" value="FecR"/>
    <property type="match status" value="1"/>
</dbReference>
<accession>A0A1T5MN50</accession>
<name>A0A1T5MN50_9BACT</name>
<dbReference type="InterPro" id="IPR006860">
    <property type="entry name" value="FecR"/>
</dbReference>
<dbReference type="RefSeq" id="WP_079690387.1">
    <property type="nucleotide sequence ID" value="NZ_FUZU01000005.1"/>
</dbReference>
<feature type="domain" description="Protein FecR C-terminal" evidence="3">
    <location>
        <begin position="258"/>
        <end position="320"/>
    </location>
</feature>
<dbReference type="Gene3D" id="2.60.120.1440">
    <property type="match status" value="1"/>
</dbReference>
<sequence length="333" mass="37287">MDSARLTYLFHRYINQTCTEDERNEFLLLISQPDYEVQVKDLMKNLWNTVPQEEGIPLMRTEKMLEEIWSAGEQKTLDSRRFVFPAWSKVAAMLTLMVCSAVIGYYILRPEDTKALAAQSSAPAEHQIIKLPDGSIVVLNAGSTLQFPESFKGKLNREVTLTGEGYFDIIHDLSQPFIVHTGNLSTTVLGTAFNIKAYPQANDITVTVTRGKVKVSDEKKVIGIITPDQQIKFDKLQQKSQQQQVDSRVAIAWSDNDIFFDDNTLADVALALEQRFHIAIAFDNEAIKACRFTATFVRGEDLNQILTVICEFNGSHFTRDAAGNILIQGGAGC</sequence>
<dbReference type="InterPro" id="IPR032508">
    <property type="entry name" value="FecR_C"/>
</dbReference>
<evidence type="ECO:0000256" key="1">
    <source>
        <dbReference type="SAM" id="Phobius"/>
    </source>
</evidence>
<dbReference type="STRING" id="688867.SAMN05660236_5901"/>
<gene>
    <name evidence="4" type="ORF">SAMN05660236_5901</name>
</gene>
<dbReference type="EMBL" id="FUZU01000005">
    <property type="protein sequence ID" value="SKC89622.1"/>
    <property type="molecule type" value="Genomic_DNA"/>
</dbReference>
<keyword evidence="1" id="KW-1133">Transmembrane helix</keyword>
<evidence type="ECO:0000259" key="2">
    <source>
        <dbReference type="Pfam" id="PF04773"/>
    </source>
</evidence>
<dbReference type="Pfam" id="PF04773">
    <property type="entry name" value="FecR"/>
    <property type="match status" value="1"/>
</dbReference>
<dbReference type="PANTHER" id="PTHR30273">
    <property type="entry name" value="PERIPLASMIC SIGNAL SENSOR AND SIGMA FACTOR ACTIVATOR FECR-RELATED"/>
    <property type="match status" value="1"/>
</dbReference>
<dbReference type="AlphaFoldDB" id="A0A1T5MN50"/>
<dbReference type="GO" id="GO:0016989">
    <property type="term" value="F:sigma factor antagonist activity"/>
    <property type="evidence" value="ECO:0007669"/>
    <property type="project" value="TreeGrafter"/>
</dbReference>
<feature type="transmembrane region" description="Helical" evidence="1">
    <location>
        <begin position="90"/>
        <end position="108"/>
    </location>
</feature>
<feature type="domain" description="FecR protein" evidence="2">
    <location>
        <begin position="122"/>
        <end position="214"/>
    </location>
</feature>
<organism evidence="4 5">
    <name type="scientific">Ohtaekwangia koreensis</name>
    <dbReference type="NCBI Taxonomy" id="688867"/>
    <lineage>
        <taxon>Bacteria</taxon>
        <taxon>Pseudomonadati</taxon>
        <taxon>Bacteroidota</taxon>
        <taxon>Cytophagia</taxon>
        <taxon>Cytophagales</taxon>
        <taxon>Fulvivirgaceae</taxon>
        <taxon>Ohtaekwangia</taxon>
    </lineage>
</organism>
<protein>
    <submittedName>
        <fullName evidence="4">FecR family protein</fullName>
    </submittedName>
</protein>
<dbReference type="PANTHER" id="PTHR30273:SF2">
    <property type="entry name" value="PROTEIN FECR"/>
    <property type="match status" value="1"/>
</dbReference>
<dbReference type="OrthoDB" id="697544at2"/>
<keyword evidence="1" id="KW-0472">Membrane</keyword>
<evidence type="ECO:0000313" key="5">
    <source>
        <dbReference type="Proteomes" id="UP000190961"/>
    </source>
</evidence>
<keyword evidence="1" id="KW-0812">Transmembrane</keyword>
<evidence type="ECO:0000259" key="3">
    <source>
        <dbReference type="Pfam" id="PF16344"/>
    </source>
</evidence>
<dbReference type="Proteomes" id="UP000190961">
    <property type="component" value="Unassembled WGS sequence"/>
</dbReference>
<evidence type="ECO:0000313" key="4">
    <source>
        <dbReference type="EMBL" id="SKC89622.1"/>
    </source>
</evidence>